<protein>
    <submittedName>
        <fullName evidence="1">Uncharacterized protein</fullName>
    </submittedName>
</protein>
<dbReference type="RefSeq" id="WP_206622970.1">
    <property type="nucleotide sequence ID" value="NZ_JAFKOQ010000013.1"/>
</dbReference>
<dbReference type="Proteomes" id="UP000664056">
    <property type="component" value="Unassembled WGS sequence"/>
</dbReference>
<dbReference type="EMBL" id="JAFKOQ010000013">
    <property type="protein sequence ID" value="MBN8123460.1"/>
    <property type="molecule type" value="Genomic_DNA"/>
</dbReference>
<evidence type="ECO:0000313" key="1">
    <source>
        <dbReference type="EMBL" id="MBN8123460.1"/>
    </source>
</evidence>
<name>A0AAW4HF38_VIBVL</name>
<reference evidence="1" key="1">
    <citation type="submission" date="2021-03" db="EMBL/GenBank/DDBJ databases">
        <title>Study of the foodborne Vibrio vulnificus isolates from China.</title>
        <authorList>
            <person name="Zheng Z."/>
            <person name="Ye L."/>
        </authorList>
    </citation>
    <scope>NUCLEOTIDE SEQUENCE</scope>
    <source>
        <strain evidence="1">Vv1582</strain>
    </source>
</reference>
<comment type="caution">
    <text evidence="1">The sequence shown here is derived from an EMBL/GenBank/DDBJ whole genome shotgun (WGS) entry which is preliminary data.</text>
</comment>
<organism evidence="1 2">
    <name type="scientific">Vibrio vulnificus</name>
    <dbReference type="NCBI Taxonomy" id="672"/>
    <lineage>
        <taxon>Bacteria</taxon>
        <taxon>Pseudomonadati</taxon>
        <taxon>Pseudomonadota</taxon>
        <taxon>Gammaproteobacteria</taxon>
        <taxon>Vibrionales</taxon>
        <taxon>Vibrionaceae</taxon>
        <taxon>Vibrio</taxon>
    </lineage>
</organism>
<accession>A0AAW4HF38</accession>
<evidence type="ECO:0000313" key="2">
    <source>
        <dbReference type="Proteomes" id="UP000664056"/>
    </source>
</evidence>
<gene>
    <name evidence="1" type="ORF">J0J18_17070</name>
</gene>
<proteinExistence type="predicted"/>
<dbReference type="AlphaFoldDB" id="A0AAW4HF38"/>
<sequence>MKKNINISTDLFPKNIGLFIFSNGFEERWKKVLMNIESSNVNDFILIDRFGSLSSELVNYEGIDKDSLYLVDVLNENQVEQWNDVYNNVVSRIQSLKDSKAVIDITCIPQLILYSIICQLHMLELNDKVLFAYTGASEYSIDSISSSDSSYNKISTVLGYPGISKPSCNEQHLILMVGFDFDLAKTLIRDLEPTSLSLGVGTSAYQGGFEDINTDYLNQIKSFASTQISMDKISTFEFSCSDYKDAKESISQEIEVHNNKNVVLCSMNTKVSSIAAAMASLENETVKVCHIEPMFRNISDYSKCSDVVSTFCL</sequence>